<evidence type="ECO:0000256" key="1">
    <source>
        <dbReference type="ARBA" id="ARBA00010641"/>
    </source>
</evidence>
<keyword evidence="7" id="KW-1185">Reference proteome</keyword>
<dbReference type="InterPro" id="IPR036388">
    <property type="entry name" value="WH-like_DNA-bd_sf"/>
</dbReference>
<keyword evidence="4" id="KW-0804">Transcription</keyword>
<dbReference type="InterPro" id="IPR014284">
    <property type="entry name" value="RNA_pol_sigma-70_dom"/>
</dbReference>
<dbReference type="PANTHER" id="PTHR43133:SF57">
    <property type="entry name" value="RNA POLYMERASE SIGMA-70 FACTOR"/>
    <property type="match status" value="1"/>
</dbReference>
<comment type="caution">
    <text evidence="6">The sequence shown here is derived from an EMBL/GenBank/DDBJ whole genome shotgun (WGS) entry which is preliminary data.</text>
</comment>
<evidence type="ECO:0000259" key="5">
    <source>
        <dbReference type="Pfam" id="PF04545"/>
    </source>
</evidence>
<dbReference type="CDD" id="cd06171">
    <property type="entry name" value="Sigma70_r4"/>
    <property type="match status" value="1"/>
</dbReference>
<keyword evidence="6" id="KW-0240">DNA-directed RNA polymerase</keyword>
<comment type="similarity">
    <text evidence="1">Belongs to the sigma-70 factor family. ECF subfamily.</text>
</comment>
<dbReference type="PANTHER" id="PTHR43133">
    <property type="entry name" value="RNA POLYMERASE ECF-TYPE SIGMA FACTO"/>
    <property type="match status" value="1"/>
</dbReference>
<dbReference type="Gene3D" id="1.10.1740.10">
    <property type="match status" value="1"/>
</dbReference>
<sequence length="183" mass="19656">MAAILTDDVLEQARHGDSGALTAIYQNLAGPVHGYLAAKGLEDPEAAAQEVFLTVFARLADVTGGVAGLRKFTFSISHARMVDATRARARAPRIVEYEPAVDPRVETSPQDELLAQLESGHLAQALDSLVSDQRECVMLRIVAGMTIDETADIMGKSAGSIKQLQRRGLLSLKKTLEEVDGDD</sequence>
<dbReference type="SUPFAM" id="SSF88946">
    <property type="entry name" value="Sigma2 domain of RNA polymerase sigma factors"/>
    <property type="match status" value="1"/>
</dbReference>
<keyword evidence="3" id="KW-0731">Sigma factor</keyword>
<dbReference type="NCBIfam" id="TIGR02937">
    <property type="entry name" value="sigma70-ECF"/>
    <property type="match status" value="1"/>
</dbReference>
<dbReference type="InterPro" id="IPR013325">
    <property type="entry name" value="RNA_pol_sigma_r2"/>
</dbReference>
<dbReference type="InterPro" id="IPR039425">
    <property type="entry name" value="RNA_pol_sigma-70-like"/>
</dbReference>
<dbReference type="Pfam" id="PF04545">
    <property type="entry name" value="Sigma70_r4"/>
    <property type="match status" value="1"/>
</dbReference>
<evidence type="ECO:0000313" key="7">
    <source>
        <dbReference type="Proteomes" id="UP000642819"/>
    </source>
</evidence>
<organism evidence="6 7">
    <name type="scientific">Zhihengliuella salsuginis</name>
    <dbReference type="NCBI Taxonomy" id="578222"/>
    <lineage>
        <taxon>Bacteria</taxon>
        <taxon>Bacillati</taxon>
        <taxon>Actinomycetota</taxon>
        <taxon>Actinomycetes</taxon>
        <taxon>Micrococcales</taxon>
        <taxon>Micrococcaceae</taxon>
        <taxon>Zhihengliuella</taxon>
    </lineage>
</organism>
<evidence type="ECO:0000313" key="6">
    <source>
        <dbReference type="EMBL" id="GHC99376.1"/>
    </source>
</evidence>
<proteinExistence type="inferred from homology"/>
<dbReference type="EMBL" id="BMXK01000001">
    <property type="protein sequence ID" value="GHC99376.1"/>
    <property type="molecule type" value="Genomic_DNA"/>
</dbReference>
<feature type="domain" description="RNA polymerase sigma-70 region 4" evidence="5">
    <location>
        <begin position="125"/>
        <end position="174"/>
    </location>
</feature>
<dbReference type="SUPFAM" id="SSF88659">
    <property type="entry name" value="Sigma3 and sigma4 domains of RNA polymerase sigma factors"/>
    <property type="match status" value="1"/>
</dbReference>
<keyword evidence="2" id="KW-0805">Transcription regulation</keyword>
<evidence type="ECO:0000256" key="2">
    <source>
        <dbReference type="ARBA" id="ARBA00023015"/>
    </source>
</evidence>
<name>A0ABQ3GC70_9MICC</name>
<gene>
    <name evidence="6" type="primary">rpoE</name>
    <name evidence="6" type="ORF">GCM10008096_01450</name>
</gene>
<dbReference type="GO" id="GO:0000428">
    <property type="term" value="C:DNA-directed RNA polymerase complex"/>
    <property type="evidence" value="ECO:0007669"/>
    <property type="project" value="UniProtKB-KW"/>
</dbReference>
<accession>A0ABQ3GC70</accession>
<dbReference type="Gene3D" id="1.10.10.10">
    <property type="entry name" value="Winged helix-like DNA-binding domain superfamily/Winged helix DNA-binding domain"/>
    <property type="match status" value="1"/>
</dbReference>
<evidence type="ECO:0000256" key="4">
    <source>
        <dbReference type="ARBA" id="ARBA00023163"/>
    </source>
</evidence>
<dbReference type="RefSeq" id="WP_189348190.1">
    <property type="nucleotide sequence ID" value="NZ_BMXK01000001.1"/>
</dbReference>
<protein>
    <submittedName>
        <fullName evidence="6">DNA-directed RNA polymerase sigma-70 factor</fullName>
    </submittedName>
</protein>
<dbReference type="InterPro" id="IPR007630">
    <property type="entry name" value="RNA_pol_sigma70_r4"/>
</dbReference>
<dbReference type="InterPro" id="IPR013324">
    <property type="entry name" value="RNA_pol_sigma_r3/r4-like"/>
</dbReference>
<dbReference type="Proteomes" id="UP000642819">
    <property type="component" value="Unassembled WGS sequence"/>
</dbReference>
<evidence type="ECO:0000256" key="3">
    <source>
        <dbReference type="ARBA" id="ARBA00023082"/>
    </source>
</evidence>
<reference evidence="7" key="1">
    <citation type="journal article" date="2019" name="Int. J. Syst. Evol. Microbiol.">
        <title>The Global Catalogue of Microorganisms (GCM) 10K type strain sequencing project: providing services to taxonomists for standard genome sequencing and annotation.</title>
        <authorList>
            <consortium name="The Broad Institute Genomics Platform"/>
            <consortium name="The Broad Institute Genome Sequencing Center for Infectious Disease"/>
            <person name="Wu L."/>
            <person name="Ma J."/>
        </authorList>
    </citation>
    <scope>NUCLEOTIDE SEQUENCE [LARGE SCALE GENOMIC DNA]</scope>
    <source>
        <strain evidence="7">KCTC 19466</strain>
    </source>
</reference>